<keyword evidence="13" id="KW-0234">DNA repair</keyword>
<dbReference type="SMART" id="SM00956">
    <property type="entry name" value="RQC"/>
    <property type="match status" value="1"/>
</dbReference>
<evidence type="ECO:0000313" key="22">
    <source>
        <dbReference type="Proteomes" id="UP000317410"/>
    </source>
</evidence>
<gene>
    <name evidence="21" type="ORF">MLI01_16070</name>
</gene>
<evidence type="ECO:0000256" key="5">
    <source>
        <dbReference type="ARBA" id="ARBA00022741"/>
    </source>
</evidence>
<evidence type="ECO:0000256" key="6">
    <source>
        <dbReference type="ARBA" id="ARBA00022763"/>
    </source>
</evidence>
<dbReference type="Gene3D" id="1.10.150.80">
    <property type="entry name" value="HRDC domain"/>
    <property type="match status" value="1"/>
</dbReference>
<dbReference type="Gene3D" id="3.40.50.300">
    <property type="entry name" value="P-loop containing nucleotide triphosphate hydrolases"/>
    <property type="match status" value="2"/>
</dbReference>
<dbReference type="Pfam" id="PF00270">
    <property type="entry name" value="DEAD"/>
    <property type="match status" value="1"/>
</dbReference>
<keyword evidence="4" id="KW-0479">Metal-binding</keyword>
<keyword evidence="5" id="KW-0547">Nucleotide-binding</keyword>
<dbReference type="EMBL" id="BJNQ01000009">
    <property type="protein sequence ID" value="GEC75462.1"/>
    <property type="molecule type" value="Genomic_DNA"/>
</dbReference>
<reference evidence="21 22" key="1">
    <citation type="submission" date="2019-06" db="EMBL/GenBank/DDBJ databases">
        <title>Whole genome shotgun sequence of Microbacterium liquefaciens NBRC 15037.</title>
        <authorList>
            <person name="Hosoyama A."/>
            <person name="Uohara A."/>
            <person name="Ohji S."/>
            <person name="Ichikawa N."/>
        </authorList>
    </citation>
    <scope>NUCLEOTIDE SEQUENCE [LARGE SCALE GENOMIC DNA]</scope>
    <source>
        <strain evidence="21 22">NBRC 15037</strain>
    </source>
</reference>
<dbReference type="Pfam" id="PF16124">
    <property type="entry name" value="RecQ_Zn_bind"/>
    <property type="match status" value="1"/>
</dbReference>
<dbReference type="CDD" id="cd17920">
    <property type="entry name" value="DEXHc_RecQ"/>
    <property type="match status" value="1"/>
</dbReference>
<evidence type="ECO:0000256" key="16">
    <source>
        <dbReference type="NCBIfam" id="TIGR01389"/>
    </source>
</evidence>
<evidence type="ECO:0000256" key="13">
    <source>
        <dbReference type="ARBA" id="ARBA00023204"/>
    </source>
</evidence>
<keyword evidence="9" id="KW-0862">Zinc</keyword>
<dbReference type="GO" id="GO:0046872">
    <property type="term" value="F:metal ion binding"/>
    <property type="evidence" value="ECO:0007669"/>
    <property type="project" value="UniProtKB-KW"/>
</dbReference>
<dbReference type="GO" id="GO:0003677">
    <property type="term" value="F:DNA binding"/>
    <property type="evidence" value="ECO:0007669"/>
    <property type="project" value="UniProtKB-KW"/>
</dbReference>
<comment type="cofactor">
    <cofactor evidence="1">
        <name>Mg(2+)</name>
        <dbReference type="ChEBI" id="CHEBI:18420"/>
    </cofactor>
</comment>
<comment type="catalytic activity">
    <reaction evidence="15">
        <text>Couples ATP hydrolysis with the unwinding of duplex DNA by translocating in the 3'-5' direction.</text>
        <dbReference type="EC" id="5.6.2.4"/>
    </reaction>
</comment>
<dbReference type="GO" id="GO:0043138">
    <property type="term" value="F:3'-5' DNA helicase activity"/>
    <property type="evidence" value="ECO:0007669"/>
    <property type="project" value="UniProtKB-EC"/>
</dbReference>
<dbReference type="AlphaFoldDB" id="A0A4Y4B7M1"/>
<evidence type="ECO:0000256" key="8">
    <source>
        <dbReference type="ARBA" id="ARBA00022806"/>
    </source>
</evidence>
<dbReference type="GO" id="GO:0043590">
    <property type="term" value="C:bacterial nucleoid"/>
    <property type="evidence" value="ECO:0007669"/>
    <property type="project" value="TreeGrafter"/>
</dbReference>
<dbReference type="Proteomes" id="UP000317410">
    <property type="component" value="Unassembled WGS sequence"/>
</dbReference>
<dbReference type="GO" id="GO:0005737">
    <property type="term" value="C:cytoplasm"/>
    <property type="evidence" value="ECO:0007669"/>
    <property type="project" value="TreeGrafter"/>
</dbReference>
<dbReference type="InterPro" id="IPR032284">
    <property type="entry name" value="RecQ_Zn-bd"/>
</dbReference>
<evidence type="ECO:0000256" key="2">
    <source>
        <dbReference type="ARBA" id="ARBA00001947"/>
    </source>
</evidence>
<comment type="cofactor">
    <cofactor evidence="2">
        <name>Zn(2+)</name>
        <dbReference type="ChEBI" id="CHEBI:29105"/>
    </cofactor>
</comment>
<dbReference type="Gene3D" id="1.10.10.10">
    <property type="entry name" value="Winged helix-like DNA-binding domain superfamily/Winged helix DNA-binding domain"/>
    <property type="match status" value="1"/>
</dbReference>
<dbReference type="InterPro" id="IPR011545">
    <property type="entry name" value="DEAD/DEAH_box_helicase_dom"/>
</dbReference>
<dbReference type="SMR" id="A0A4Y4B7M1"/>
<dbReference type="InterPro" id="IPR010997">
    <property type="entry name" value="HRDC-like_sf"/>
</dbReference>
<dbReference type="GO" id="GO:0006260">
    <property type="term" value="P:DNA replication"/>
    <property type="evidence" value="ECO:0007669"/>
    <property type="project" value="InterPro"/>
</dbReference>
<evidence type="ECO:0000256" key="4">
    <source>
        <dbReference type="ARBA" id="ARBA00022723"/>
    </source>
</evidence>
<dbReference type="InterPro" id="IPR004589">
    <property type="entry name" value="DNA_helicase_ATP-dep_RecQ"/>
</dbReference>
<dbReference type="InterPro" id="IPR036388">
    <property type="entry name" value="WH-like_DNA-bd_sf"/>
</dbReference>
<dbReference type="Pfam" id="PF00271">
    <property type="entry name" value="Helicase_C"/>
    <property type="match status" value="1"/>
</dbReference>
<dbReference type="InterPro" id="IPR018982">
    <property type="entry name" value="RQC_domain"/>
</dbReference>
<organism evidence="21 22">
    <name type="scientific">Microbacterium maritypicum</name>
    <name type="common">Microbacterium liquefaciens</name>
    <dbReference type="NCBI Taxonomy" id="33918"/>
    <lineage>
        <taxon>Bacteria</taxon>
        <taxon>Bacillati</taxon>
        <taxon>Actinomycetota</taxon>
        <taxon>Actinomycetes</taxon>
        <taxon>Micrococcales</taxon>
        <taxon>Microbacteriaceae</taxon>
        <taxon>Microbacterium</taxon>
    </lineage>
</organism>
<evidence type="ECO:0000259" key="18">
    <source>
        <dbReference type="PROSITE" id="PS50967"/>
    </source>
</evidence>
<dbReference type="PANTHER" id="PTHR13710">
    <property type="entry name" value="DNA HELICASE RECQ FAMILY MEMBER"/>
    <property type="match status" value="1"/>
</dbReference>
<keyword evidence="8 21" id="KW-0347">Helicase</keyword>
<dbReference type="SUPFAM" id="SSF52540">
    <property type="entry name" value="P-loop containing nucleoside triphosphate hydrolases"/>
    <property type="match status" value="2"/>
</dbReference>
<keyword evidence="12" id="KW-0233">DNA recombination</keyword>
<keyword evidence="6" id="KW-0227">DNA damage</keyword>
<comment type="similarity">
    <text evidence="3">Belongs to the helicase family. RecQ subfamily.</text>
</comment>
<name>A0A4Y4B7M1_MICMQ</name>
<keyword evidence="10" id="KW-0067">ATP-binding</keyword>
<feature type="domain" description="HRDC" evidence="18">
    <location>
        <begin position="609"/>
        <end position="682"/>
    </location>
</feature>
<dbReference type="InterPro" id="IPR044876">
    <property type="entry name" value="HRDC_dom_sf"/>
</dbReference>
<dbReference type="FunFam" id="3.40.50.300:FF:000156">
    <property type="entry name" value="ATP-dependent DNA helicase recQ"/>
    <property type="match status" value="1"/>
</dbReference>
<evidence type="ECO:0000256" key="7">
    <source>
        <dbReference type="ARBA" id="ARBA00022801"/>
    </source>
</evidence>
<keyword evidence="11" id="KW-0238">DNA-binding</keyword>
<evidence type="ECO:0000256" key="9">
    <source>
        <dbReference type="ARBA" id="ARBA00022833"/>
    </source>
</evidence>
<dbReference type="PANTHER" id="PTHR13710:SF105">
    <property type="entry name" value="ATP-DEPENDENT DNA HELICASE Q1"/>
    <property type="match status" value="1"/>
</dbReference>
<dbReference type="SMART" id="SM00341">
    <property type="entry name" value="HRDC"/>
    <property type="match status" value="1"/>
</dbReference>
<dbReference type="SMART" id="SM00487">
    <property type="entry name" value="DEXDc"/>
    <property type="match status" value="1"/>
</dbReference>
<dbReference type="PROSITE" id="PS50967">
    <property type="entry name" value="HRDC"/>
    <property type="match status" value="1"/>
</dbReference>
<evidence type="ECO:0000259" key="20">
    <source>
        <dbReference type="PROSITE" id="PS51194"/>
    </source>
</evidence>
<dbReference type="Pfam" id="PF00570">
    <property type="entry name" value="HRDC"/>
    <property type="match status" value="1"/>
</dbReference>
<dbReference type="SMART" id="SM00490">
    <property type="entry name" value="HELICc"/>
    <property type="match status" value="1"/>
</dbReference>
<dbReference type="InterPro" id="IPR001650">
    <property type="entry name" value="Helicase_C-like"/>
</dbReference>
<dbReference type="InterPro" id="IPR002121">
    <property type="entry name" value="HRDC_dom"/>
</dbReference>
<evidence type="ECO:0000256" key="17">
    <source>
        <dbReference type="SAM" id="MobiDB-lite"/>
    </source>
</evidence>
<dbReference type="GO" id="GO:0006281">
    <property type="term" value="P:DNA repair"/>
    <property type="evidence" value="ECO:0007669"/>
    <property type="project" value="UniProtKB-KW"/>
</dbReference>
<evidence type="ECO:0000256" key="15">
    <source>
        <dbReference type="ARBA" id="ARBA00034617"/>
    </source>
</evidence>
<dbReference type="RefSeq" id="WP_141386544.1">
    <property type="nucleotide sequence ID" value="NZ_BJNQ01000009.1"/>
</dbReference>
<dbReference type="GO" id="GO:0006310">
    <property type="term" value="P:DNA recombination"/>
    <property type="evidence" value="ECO:0007669"/>
    <property type="project" value="UniProtKB-UniRule"/>
</dbReference>
<evidence type="ECO:0000256" key="10">
    <source>
        <dbReference type="ARBA" id="ARBA00022840"/>
    </source>
</evidence>
<dbReference type="GO" id="GO:0030894">
    <property type="term" value="C:replisome"/>
    <property type="evidence" value="ECO:0007669"/>
    <property type="project" value="TreeGrafter"/>
</dbReference>
<dbReference type="InterPro" id="IPR006293">
    <property type="entry name" value="DNA_helicase_ATP-dep_RecQ_bac"/>
</dbReference>
<dbReference type="Pfam" id="PF09382">
    <property type="entry name" value="RQC"/>
    <property type="match status" value="1"/>
</dbReference>
<evidence type="ECO:0000256" key="12">
    <source>
        <dbReference type="ARBA" id="ARBA00023172"/>
    </source>
</evidence>
<evidence type="ECO:0000256" key="14">
    <source>
        <dbReference type="ARBA" id="ARBA00023235"/>
    </source>
</evidence>
<dbReference type="EC" id="5.6.2.4" evidence="16"/>
<dbReference type="GO" id="GO:0009432">
    <property type="term" value="P:SOS response"/>
    <property type="evidence" value="ECO:0007669"/>
    <property type="project" value="UniProtKB-UniRule"/>
</dbReference>
<keyword evidence="7" id="KW-0378">Hydrolase</keyword>
<dbReference type="InterPro" id="IPR027417">
    <property type="entry name" value="P-loop_NTPase"/>
</dbReference>
<comment type="caution">
    <text evidence="21">The sequence shown here is derived from an EMBL/GenBank/DDBJ whole genome shotgun (WGS) entry which is preliminary data.</text>
</comment>
<protein>
    <recommendedName>
        <fullName evidence="16">DNA helicase RecQ</fullName>
        <ecNumber evidence="16">5.6.2.4</ecNumber>
    </recommendedName>
</protein>
<dbReference type="SUPFAM" id="SSF47819">
    <property type="entry name" value="HRDC-like"/>
    <property type="match status" value="1"/>
</dbReference>
<dbReference type="GO" id="GO:0009378">
    <property type="term" value="F:four-way junction helicase activity"/>
    <property type="evidence" value="ECO:0007669"/>
    <property type="project" value="TreeGrafter"/>
</dbReference>
<evidence type="ECO:0000313" key="21">
    <source>
        <dbReference type="EMBL" id="GEC75462.1"/>
    </source>
</evidence>
<dbReference type="GO" id="GO:0016787">
    <property type="term" value="F:hydrolase activity"/>
    <property type="evidence" value="ECO:0007669"/>
    <property type="project" value="UniProtKB-KW"/>
</dbReference>
<feature type="region of interest" description="Disordered" evidence="17">
    <location>
        <begin position="1"/>
        <end position="51"/>
    </location>
</feature>
<sequence length="682" mass="73570">MPQTPRDPYADLPYADEPYDDGWESSVPPEPMDWEPQGAGFEPPLDWGQGPVTPVAPRSATAAPSAVRAAAPSRYPTAREALHTVFGYDEFRGDQADIVEQVIAGGDAVVLMPTGGGKSITYQVPALVREGTGLVISPLIALMHDQVDALRANGVNAAYLNSTQAIDERREVERAYIAGELDLIYVAPERLSSAQTTALLQRGTLSVIAIDEAHCVSQWGHDFRPDYLALGDLGERFPGVPRMALTATATAATHKEITERLQLGAAKHFVASFDRPNIQYRIVPKVDPRKQLVAFIRSQTPASDDGAQPAGIVYALSRKSVEQTATYLAAQGLDALPYHAGLPAEVRAANQARFLRDDGVVMVATIAFGMGIDKPDVRFVAHIDLPKSVEGYYQETGRAGRDGEPSVAWMAYGLGDVVQQRRLIDQSPGDRTFKMRMGQHLDAMLALCETVECRRQNLLGYFGQESQPCGNCDTCLEDTETFDGLVPAQKLLSTIVRLKRERNQAFGAGHLIDILRGASTERIRQQGHDKLATYGIGNDLSDQDWRSVVRQLLARGIVVAQGDYGTLAPGEQAAGVLRGETAVPLRKDTIGRPTSSGRARKASAADALDAGDRGLFEALRAWRAETAREQGVPAYIVFGDATLRALAEHRPASLADLDGITGIGAKKREAYGEGVLAVIAAA</sequence>
<evidence type="ECO:0000256" key="11">
    <source>
        <dbReference type="ARBA" id="ARBA00023125"/>
    </source>
</evidence>
<feature type="domain" description="Helicase ATP-binding" evidence="19">
    <location>
        <begin position="99"/>
        <end position="267"/>
    </location>
</feature>
<evidence type="ECO:0000256" key="3">
    <source>
        <dbReference type="ARBA" id="ARBA00005446"/>
    </source>
</evidence>
<accession>A0A4Y4B7M1</accession>
<dbReference type="NCBIfam" id="TIGR01389">
    <property type="entry name" value="recQ"/>
    <property type="match status" value="1"/>
</dbReference>
<dbReference type="PROSITE" id="PS51192">
    <property type="entry name" value="HELICASE_ATP_BIND_1"/>
    <property type="match status" value="1"/>
</dbReference>
<feature type="domain" description="Helicase C-terminal" evidence="20">
    <location>
        <begin position="288"/>
        <end position="459"/>
    </location>
</feature>
<evidence type="ECO:0000256" key="1">
    <source>
        <dbReference type="ARBA" id="ARBA00001946"/>
    </source>
</evidence>
<evidence type="ECO:0000259" key="19">
    <source>
        <dbReference type="PROSITE" id="PS51192"/>
    </source>
</evidence>
<dbReference type="GO" id="GO:0005524">
    <property type="term" value="F:ATP binding"/>
    <property type="evidence" value="ECO:0007669"/>
    <property type="project" value="UniProtKB-KW"/>
</dbReference>
<keyword evidence="14" id="KW-0413">Isomerase</keyword>
<dbReference type="NCBIfam" id="TIGR00614">
    <property type="entry name" value="recQ_fam"/>
    <property type="match status" value="1"/>
</dbReference>
<dbReference type="PROSITE" id="PS51194">
    <property type="entry name" value="HELICASE_CTER"/>
    <property type="match status" value="1"/>
</dbReference>
<proteinExistence type="inferred from homology"/>
<dbReference type="FunFam" id="3.40.50.300:FF:000296">
    <property type="entry name" value="ATP-dependent DNA helicase RecQ"/>
    <property type="match status" value="1"/>
</dbReference>
<dbReference type="CDD" id="cd18794">
    <property type="entry name" value="SF2_C_RecQ"/>
    <property type="match status" value="1"/>
</dbReference>
<dbReference type="InterPro" id="IPR014001">
    <property type="entry name" value="Helicase_ATP-bd"/>
</dbReference>